<accession>A0A1G9PZX5</accession>
<dbReference type="RefSeq" id="WP_084339776.1">
    <property type="nucleotide sequence ID" value="NZ_FNFD01000043.1"/>
</dbReference>
<protein>
    <submittedName>
        <fullName evidence="2">Aspartyl/Asparaginyl beta-hydroxylase</fullName>
    </submittedName>
</protein>
<organism evidence="2 3">
    <name type="scientific">Pseudomonas indica</name>
    <dbReference type="NCBI Taxonomy" id="137658"/>
    <lineage>
        <taxon>Bacteria</taxon>
        <taxon>Pseudomonadati</taxon>
        <taxon>Pseudomonadota</taxon>
        <taxon>Gammaproteobacteria</taxon>
        <taxon>Pseudomonadales</taxon>
        <taxon>Pseudomonadaceae</taxon>
        <taxon>Pseudomonas</taxon>
    </lineage>
</organism>
<evidence type="ECO:0000313" key="2">
    <source>
        <dbReference type="EMBL" id="SDM03625.1"/>
    </source>
</evidence>
<gene>
    <name evidence="2" type="ORF">SAMN05216186_1433</name>
</gene>
<dbReference type="STRING" id="137658.SAMN05216186_1433"/>
<evidence type="ECO:0000313" key="3">
    <source>
        <dbReference type="Proteomes" id="UP000198706"/>
    </source>
</evidence>
<evidence type="ECO:0000259" key="1">
    <source>
        <dbReference type="Pfam" id="PF05118"/>
    </source>
</evidence>
<keyword evidence="3" id="KW-1185">Reference proteome</keyword>
<dbReference type="Pfam" id="PF05118">
    <property type="entry name" value="Asp_Arg_Hydrox"/>
    <property type="match status" value="1"/>
</dbReference>
<dbReference type="SUPFAM" id="SSF51197">
    <property type="entry name" value="Clavaminate synthase-like"/>
    <property type="match status" value="1"/>
</dbReference>
<proteinExistence type="predicted"/>
<dbReference type="EMBL" id="FNFD01000043">
    <property type="protein sequence ID" value="SDM03625.1"/>
    <property type="molecule type" value="Genomic_DNA"/>
</dbReference>
<sequence>MTARIAVPAALPAYARLPLGFSVEPLQRALSDLPATAWQPHFNRDYFEGDWSGIALLAPADAPDSLLAGHGEPVATPLLEASPFWQDLLARLPGPIRSARLLRLGAGARIREHRDPDLGDDDGDLRLHLPIHSHEAVEFILEGRAIPMRPGELWFLDLSRSHRVENPSPHARIHLVLDCRRTPELLERIAAGLADTPPAQEARGTRQFALFRAAVHRDAELQRRLQAIDDAQSFAETAVALAAGIGLHFSEEDVRAAMQQGRRSWIEQWVI</sequence>
<feature type="domain" description="Aspartyl/asparaginy/proline hydroxylase" evidence="1">
    <location>
        <begin position="95"/>
        <end position="181"/>
    </location>
</feature>
<dbReference type="InterPro" id="IPR007803">
    <property type="entry name" value="Asp/Arg/Pro-Hydrxlase"/>
</dbReference>
<reference evidence="2 3" key="1">
    <citation type="submission" date="2016-10" db="EMBL/GenBank/DDBJ databases">
        <authorList>
            <person name="de Groot N.N."/>
        </authorList>
    </citation>
    <scope>NUCLEOTIDE SEQUENCE [LARGE SCALE GENOMIC DNA]</scope>
    <source>
        <strain evidence="2 3">JCM 21544</strain>
    </source>
</reference>
<dbReference type="InterPro" id="IPR027443">
    <property type="entry name" value="IPNS-like_sf"/>
</dbReference>
<dbReference type="AlphaFoldDB" id="A0A1G9PZX5"/>
<dbReference type="Gene3D" id="2.60.120.330">
    <property type="entry name" value="B-lactam Antibiotic, Isopenicillin N Synthase, Chain"/>
    <property type="match status" value="1"/>
</dbReference>
<dbReference type="Proteomes" id="UP000198706">
    <property type="component" value="Unassembled WGS sequence"/>
</dbReference>
<name>A0A1G9PZX5_9PSED</name>